<accession>A0A8H5L7Q1</accession>
<dbReference type="EMBL" id="JAAOAS010000206">
    <property type="protein sequence ID" value="KAF5585586.1"/>
    <property type="molecule type" value="Genomic_DNA"/>
</dbReference>
<sequence>MHFLSTLVLSFVAVGYVTPLAIRLDNTEPPENATFVQCHEGTTDRICLKIRGPSLDVITEIVHPDGTVESAAFVSDLTKRDTPRLCRSETQRWWDENEWGYWYQAWHQVGNCFYCNQCTEAIAVGFSVSQAWTVGLSLKFEEVIEASFEFTWDETHTLTDTRTCQ</sequence>
<keyword evidence="1" id="KW-0732">Signal</keyword>
<organism evidence="2 3">
    <name type="scientific">Fusarium pseudocircinatum</name>
    <dbReference type="NCBI Taxonomy" id="56676"/>
    <lineage>
        <taxon>Eukaryota</taxon>
        <taxon>Fungi</taxon>
        <taxon>Dikarya</taxon>
        <taxon>Ascomycota</taxon>
        <taxon>Pezizomycotina</taxon>
        <taxon>Sordariomycetes</taxon>
        <taxon>Hypocreomycetidae</taxon>
        <taxon>Hypocreales</taxon>
        <taxon>Nectriaceae</taxon>
        <taxon>Fusarium</taxon>
        <taxon>Fusarium fujikuroi species complex</taxon>
    </lineage>
</organism>
<name>A0A8H5L7Q1_9HYPO</name>
<feature type="signal peptide" evidence="1">
    <location>
        <begin position="1"/>
        <end position="19"/>
    </location>
</feature>
<dbReference type="Proteomes" id="UP000546213">
    <property type="component" value="Unassembled WGS sequence"/>
</dbReference>
<reference evidence="2 3" key="1">
    <citation type="submission" date="2020-05" db="EMBL/GenBank/DDBJ databases">
        <title>Identification and distribution of gene clusters putatively required for synthesis of sphingolipid metabolism inhibitors in phylogenetically diverse species of the filamentous fungus Fusarium.</title>
        <authorList>
            <person name="Kim H.-S."/>
            <person name="Busman M."/>
            <person name="Brown D.W."/>
            <person name="Divon H."/>
            <person name="Uhlig S."/>
            <person name="Proctor R.H."/>
        </authorList>
    </citation>
    <scope>NUCLEOTIDE SEQUENCE [LARGE SCALE GENOMIC DNA]</scope>
    <source>
        <strain evidence="2 3">NRRL 36939</strain>
    </source>
</reference>
<dbReference type="AlphaFoldDB" id="A0A8H5L7Q1"/>
<evidence type="ECO:0000256" key="1">
    <source>
        <dbReference type="SAM" id="SignalP"/>
    </source>
</evidence>
<comment type="caution">
    <text evidence="2">The sequence shown here is derived from an EMBL/GenBank/DDBJ whole genome shotgun (WGS) entry which is preliminary data.</text>
</comment>
<gene>
    <name evidence="2" type="ORF">FPCIR_8299</name>
</gene>
<dbReference type="OrthoDB" id="5013419at2759"/>
<proteinExistence type="predicted"/>
<evidence type="ECO:0000313" key="3">
    <source>
        <dbReference type="Proteomes" id="UP000546213"/>
    </source>
</evidence>
<evidence type="ECO:0000313" key="2">
    <source>
        <dbReference type="EMBL" id="KAF5585586.1"/>
    </source>
</evidence>
<feature type="chain" id="PRO_5034223078" evidence="1">
    <location>
        <begin position="20"/>
        <end position="165"/>
    </location>
</feature>
<protein>
    <submittedName>
        <fullName evidence="2">Uncharacterized protein</fullName>
    </submittedName>
</protein>
<keyword evidence="3" id="KW-1185">Reference proteome</keyword>